<dbReference type="RefSeq" id="WP_181193772.1">
    <property type="nucleotide sequence ID" value="NZ_JABFEE010000001.1"/>
</dbReference>
<organism evidence="1 2">
    <name type="scientific">Corynebacterium wankanglinii</name>
    <dbReference type="NCBI Taxonomy" id="2735136"/>
    <lineage>
        <taxon>Bacteria</taxon>
        <taxon>Bacillati</taxon>
        <taxon>Actinomycetota</taxon>
        <taxon>Actinomycetes</taxon>
        <taxon>Mycobacteriales</taxon>
        <taxon>Corynebacteriaceae</taxon>
        <taxon>Corynebacterium</taxon>
    </lineage>
</organism>
<dbReference type="AlphaFoldDB" id="A0A838CHM5"/>
<protein>
    <submittedName>
        <fullName evidence="1">Uncharacterized protein</fullName>
    </submittedName>
</protein>
<gene>
    <name evidence="1" type="ORF">HMC16_00175</name>
</gene>
<evidence type="ECO:0000313" key="1">
    <source>
        <dbReference type="EMBL" id="MBA1834163.1"/>
    </source>
</evidence>
<proteinExistence type="predicted"/>
<comment type="caution">
    <text evidence="1">The sequence shown here is derived from an EMBL/GenBank/DDBJ whole genome shotgun (WGS) entry which is preliminary data.</text>
</comment>
<reference evidence="1 2" key="1">
    <citation type="submission" date="2020-05" db="EMBL/GenBank/DDBJ databases">
        <title>Descriptions of Corynebacterium xxxx sp. nov., Corynebacterium yyyy sp. nov. and Corynebacterium zzzz sp. nov.</title>
        <authorList>
            <person name="Zhang G."/>
        </authorList>
    </citation>
    <scope>NUCLEOTIDE SEQUENCE [LARGE SCALE GENOMIC DNA]</scope>
    <source>
        <strain evidence="2">zg-915</strain>
    </source>
</reference>
<accession>A0A838CHM5</accession>
<dbReference type="EMBL" id="JABFEE010000001">
    <property type="protein sequence ID" value="MBA1834163.1"/>
    <property type="molecule type" value="Genomic_DNA"/>
</dbReference>
<name>A0A838CHM5_9CORY</name>
<dbReference type="Proteomes" id="UP000581408">
    <property type="component" value="Unassembled WGS sequence"/>
</dbReference>
<sequence>MAGNRDKLGGGSEIIYDWSAFQEIRNSSSDLVAEAAEKLVGRANAYPSPAPTKRYGWQFHGEDAAVVFPDTPHAANSNAKHNTLLKVMGGGGL</sequence>
<evidence type="ECO:0000313" key="2">
    <source>
        <dbReference type="Proteomes" id="UP000581408"/>
    </source>
</evidence>